<dbReference type="AlphaFoldDB" id="A0A1X2GUR9"/>
<evidence type="ECO:0000313" key="2">
    <source>
        <dbReference type="EMBL" id="ORX61772.1"/>
    </source>
</evidence>
<evidence type="ECO:0000313" key="3">
    <source>
        <dbReference type="Proteomes" id="UP000242146"/>
    </source>
</evidence>
<organism evidence="2 3">
    <name type="scientific">Hesseltinella vesiculosa</name>
    <dbReference type="NCBI Taxonomy" id="101127"/>
    <lineage>
        <taxon>Eukaryota</taxon>
        <taxon>Fungi</taxon>
        <taxon>Fungi incertae sedis</taxon>
        <taxon>Mucoromycota</taxon>
        <taxon>Mucoromycotina</taxon>
        <taxon>Mucoromycetes</taxon>
        <taxon>Mucorales</taxon>
        <taxon>Cunninghamellaceae</taxon>
        <taxon>Hesseltinella</taxon>
    </lineage>
</organism>
<proteinExistence type="predicted"/>
<name>A0A1X2GUR9_9FUNG</name>
<protein>
    <recommendedName>
        <fullName evidence="4">Peptidase A1 domain-containing protein</fullName>
    </recommendedName>
</protein>
<reference evidence="2 3" key="1">
    <citation type="submission" date="2016-07" db="EMBL/GenBank/DDBJ databases">
        <title>Pervasive Adenine N6-methylation of Active Genes in Fungi.</title>
        <authorList>
            <consortium name="DOE Joint Genome Institute"/>
            <person name="Mondo S.J."/>
            <person name="Dannebaum R.O."/>
            <person name="Kuo R.C."/>
            <person name="Labutti K."/>
            <person name="Haridas S."/>
            <person name="Kuo A."/>
            <person name="Salamov A."/>
            <person name="Ahrendt S.R."/>
            <person name="Lipzen A."/>
            <person name="Sullivan W."/>
            <person name="Andreopoulos W.B."/>
            <person name="Clum A."/>
            <person name="Lindquist E."/>
            <person name="Daum C."/>
            <person name="Ramamoorthy G.K."/>
            <person name="Gryganskyi A."/>
            <person name="Culley D."/>
            <person name="Magnuson J.K."/>
            <person name="James T.Y."/>
            <person name="O'Malley M.A."/>
            <person name="Stajich J.E."/>
            <person name="Spatafora J.W."/>
            <person name="Visel A."/>
            <person name="Grigoriev I.V."/>
        </authorList>
    </citation>
    <scope>NUCLEOTIDE SEQUENCE [LARGE SCALE GENOMIC DNA]</scope>
    <source>
        <strain evidence="2 3">NRRL 3301</strain>
    </source>
</reference>
<evidence type="ECO:0000256" key="1">
    <source>
        <dbReference type="SAM" id="SignalP"/>
    </source>
</evidence>
<evidence type="ECO:0008006" key="4">
    <source>
        <dbReference type="Google" id="ProtNLM"/>
    </source>
</evidence>
<gene>
    <name evidence="2" type="ORF">DM01DRAFT_52726</name>
</gene>
<keyword evidence="3" id="KW-1185">Reference proteome</keyword>
<dbReference type="Proteomes" id="UP000242146">
    <property type="component" value="Unassembled WGS sequence"/>
</dbReference>
<feature type="signal peptide" evidence="1">
    <location>
        <begin position="1"/>
        <end position="17"/>
    </location>
</feature>
<feature type="chain" id="PRO_5012665327" description="Peptidase A1 domain-containing protein" evidence="1">
    <location>
        <begin position="18"/>
        <end position="154"/>
    </location>
</feature>
<sequence>MVLNLLVLLLFSQVCYSSSIPSLDGVVGSVLQACALNMSENAIICQGGSSTTRANSFGDDFFNDLYSIFTLDLTQINFTGNIYPFKWTRNKFAYSNSQHLLIPINNGSAMIMYGGSESVNDQIGYVTTNNASLTITANINPPNYTAAGNRTFYV</sequence>
<keyword evidence="1" id="KW-0732">Signal</keyword>
<accession>A0A1X2GUR9</accession>
<dbReference type="EMBL" id="MCGT01000003">
    <property type="protein sequence ID" value="ORX61772.1"/>
    <property type="molecule type" value="Genomic_DNA"/>
</dbReference>
<comment type="caution">
    <text evidence="2">The sequence shown here is derived from an EMBL/GenBank/DDBJ whole genome shotgun (WGS) entry which is preliminary data.</text>
</comment>